<evidence type="ECO:0000313" key="1">
    <source>
        <dbReference type="EMBL" id="WVZ69404.1"/>
    </source>
</evidence>
<reference evidence="1 2" key="1">
    <citation type="submission" date="2024-02" db="EMBL/GenBank/DDBJ databases">
        <title>High-quality chromosome-scale genome assembly of Pensacola bahiagrass (Paspalum notatum Flugge var. saurae).</title>
        <authorList>
            <person name="Vega J.M."/>
            <person name="Podio M."/>
            <person name="Orjuela J."/>
            <person name="Siena L.A."/>
            <person name="Pessino S.C."/>
            <person name="Combes M.C."/>
            <person name="Mariac C."/>
            <person name="Albertini E."/>
            <person name="Pupilli F."/>
            <person name="Ortiz J.P.A."/>
            <person name="Leblanc O."/>
        </authorList>
    </citation>
    <scope>NUCLEOTIDE SEQUENCE [LARGE SCALE GENOMIC DNA]</scope>
    <source>
        <strain evidence="1">R1</strain>
        <tissue evidence="1">Leaf</tissue>
    </source>
</reference>
<dbReference type="Proteomes" id="UP001341281">
    <property type="component" value="Chromosome 04"/>
</dbReference>
<keyword evidence="2" id="KW-1185">Reference proteome</keyword>
<protein>
    <submittedName>
        <fullName evidence="1">Uncharacterized protein</fullName>
    </submittedName>
</protein>
<name>A0AAQ3T8Z7_PASNO</name>
<evidence type="ECO:0000313" key="2">
    <source>
        <dbReference type="Proteomes" id="UP001341281"/>
    </source>
</evidence>
<sequence>MPCGAATAGSYGRCISRPHHPSSNESRHIAAAASPVPIARLQFWVRNAAIPMPCCAPLRVAAASIVPRRRGGKRRAVAEPEYLTNATPFIIPAPNCMRLGVSMAWYPHVCTDAIGDFYSLLSYQIKTTRTGKE</sequence>
<dbReference type="EMBL" id="CP144748">
    <property type="protein sequence ID" value="WVZ69405.1"/>
    <property type="molecule type" value="Genomic_DNA"/>
</dbReference>
<proteinExistence type="predicted"/>
<dbReference type="EMBL" id="CP144748">
    <property type="protein sequence ID" value="WVZ69404.1"/>
    <property type="molecule type" value="Genomic_DNA"/>
</dbReference>
<organism evidence="1 2">
    <name type="scientific">Paspalum notatum var. saurae</name>
    <dbReference type="NCBI Taxonomy" id="547442"/>
    <lineage>
        <taxon>Eukaryota</taxon>
        <taxon>Viridiplantae</taxon>
        <taxon>Streptophyta</taxon>
        <taxon>Embryophyta</taxon>
        <taxon>Tracheophyta</taxon>
        <taxon>Spermatophyta</taxon>
        <taxon>Magnoliopsida</taxon>
        <taxon>Liliopsida</taxon>
        <taxon>Poales</taxon>
        <taxon>Poaceae</taxon>
        <taxon>PACMAD clade</taxon>
        <taxon>Panicoideae</taxon>
        <taxon>Andropogonodae</taxon>
        <taxon>Paspaleae</taxon>
        <taxon>Paspalinae</taxon>
        <taxon>Paspalum</taxon>
    </lineage>
</organism>
<accession>A0AAQ3T8Z7</accession>
<gene>
    <name evidence="1" type="ORF">U9M48_018194</name>
</gene>
<dbReference type="AlphaFoldDB" id="A0AAQ3T8Z7"/>